<feature type="compositionally biased region" description="Polar residues" evidence="7">
    <location>
        <begin position="433"/>
        <end position="459"/>
    </location>
</feature>
<dbReference type="AlphaFoldDB" id="A0A077W8G0"/>
<feature type="region of interest" description="Disordered" evidence="7">
    <location>
        <begin position="74"/>
        <end position="178"/>
    </location>
</feature>
<reference evidence="9" key="1">
    <citation type="journal article" date="2014" name="Genome Announc.">
        <title>De novo whole-genome sequence and genome annotation of Lichtheimia ramosa.</title>
        <authorList>
            <person name="Linde J."/>
            <person name="Schwartze V."/>
            <person name="Binder U."/>
            <person name="Lass-Florl C."/>
            <person name="Voigt K."/>
            <person name="Horn F."/>
        </authorList>
    </citation>
    <scope>NUCLEOTIDE SEQUENCE</scope>
    <source>
        <strain evidence="9">JMRC FSU:6197</strain>
    </source>
</reference>
<dbReference type="EMBL" id="LK023313">
    <property type="protein sequence ID" value="CDS03351.1"/>
    <property type="molecule type" value="Genomic_DNA"/>
</dbReference>
<dbReference type="InterPro" id="IPR050142">
    <property type="entry name" value="MADS-box/MEF2_TF"/>
</dbReference>
<protein>
    <submittedName>
        <fullName evidence="9">Putative MADS-box transcription enhancer factor2D</fullName>
    </submittedName>
</protein>
<feature type="region of interest" description="Disordered" evidence="7">
    <location>
        <begin position="433"/>
        <end position="505"/>
    </location>
</feature>
<evidence type="ECO:0000256" key="2">
    <source>
        <dbReference type="ARBA" id="ARBA00023015"/>
    </source>
</evidence>
<feature type="compositionally biased region" description="Polar residues" evidence="7">
    <location>
        <begin position="380"/>
        <end position="399"/>
    </location>
</feature>
<evidence type="ECO:0000259" key="8">
    <source>
        <dbReference type="PROSITE" id="PS50066"/>
    </source>
</evidence>
<proteinExistence type="inferred from homology"/>
<feature type="compositionally biased region" description="Polar residues" evidence="7">
    <location>
        <begin position="313"/>
        <end position="327"/>
    </location>
</feature>
<dbReference type="SUPFAM" id="SSF55455">
    <property type="entry name" value="SRF-like"/>
    <property type="match status" value="1"/>
</dbReference>
<evidence type="ECO:0000313" key="9">
    <source>
        <dbReference type="EMBL" id="CDS03351.1"/>
    </source>
</evidence>
<dbReference type="GO" id="GO:0000977">
    <property type="term" value="F:RNA polymerase II transcription regulatory region sequence-specific DNA binding"/>
    <property type="evidence" value="ECO:0007669"/>
    <property type="project" value="InterPro"/>
</dbReference>
<dbReference type="PANTHER" id="PTHR48019">
    <property type="entry name" value="SERUM RESPONSE FACTOR HOMOLOG"/>
    <property type="match status" value="1"/>
</dbReference>
<dbReference type="OrthoDB" id="1898716at2759"/>
<dbReference type="GO" id="GO:0045944">
    <property type="term" value="P:positive regulation of transcription by RNA polymerase II"/>
    <property type="evidence" value="ECO:0007669"/>
    <property type="project" value="InterPro"/>
</dbReference>
<dbReference type="Gene3D" id="3.40.1810.10">
    <property type="entry name" value="Transcription factor, MADS-box"/>
    <property type="match status" value="1"/>
</dbReference>
<dbReference type="GO" id="GO:0046983">
    <property type="term" value="F:protein dimerization activity"/>
    <property type="evidence" value="ECO:0007669"/>
    <property type="project" value="InterPro"/>
</dbReference>
<dbReference type="PRINTS" id="PR00404">
    <property type="entry name" value="MADSDOMAIN"/>
</dbReference>
<feature type="domain" description="MADS-box" evidence="8">
    <location>
        <begin position="1"/>
        <end position="61"/>
    </location>
</feature>
<dbReference type="PROSITE" id="PS50066">
    <property type="entry name" value="MADS_BOX_2"/>
    <property type="match status" value="1"/>
</dbReference>
<feature type="compositionally biased region" description="Acidic residues" evidence="7">
    <location>
        <begin position="485"/>
        <end position="494"/>
    </location>
</feature>
<dbReference type="InterPro" id="IPR033896">
    <property type="entry name" value="MEF2-like_N"/>
</dbReference>
<dbReference type="CDD" id="cd00265">
    <property type="entry name" value="MADS_MEF2_like"/>
    <property type="match status" value="1"/>
</dbReference>
<keyword evidence="3" id="KW-0238">DNA-binding</keyword>
<comment type="subcellular location">
    <subcellularLocation>
        <location evidence="1">Nucleus</location>
    </subcellularLocation>
</comment>
<dbReference type="InterPro" id="IPR002100">
    <property type="entry name" value="TF_MADSbox"/>
</dbReference>
<accession>A0A077W8G0</accession>
<keyword evidence="4" id="KW-0804">Transcription</keyword>
<evidence type="ECO:0000256" key="1">
    <source>
        <dbReference type="ARBA" id="ARBA00004123"/>
    </source>
</evidence>
<dbReference type="GO" id="GO:0005634">
    <property type="term" value="C:nucleus"/>
    <property type="evidence" value="ECO:0007669"/>
    <property type="project" value="UniProtKB-SubCell"/>
</dbReference>
<name>A0A077W8G0_9FUNG</name>
<evidence type="ECO:0000256" key="7">
    <source>
        <dbReference type="SAM" id="MobiDB-lite"/>
    </source>
</evidence>
<feature type="compositionally biased region" description="Low complexity" evidence="7">
    <location>
        <begin position="270"/>
        <end position="312"/>
    </location>
</feature>
<organism evidence="9">
    <name type="scientific">Lichtheimia ramosa</name>
    <dbReference type="NCBI Taxonomy" id="688394"/>
    <lineage>
        <taxon>Eukaryota</taxon>
        <taxon>Fungi</taxon>
        <taxon>Fungi incertae sedis</taxon>
        <taxon>Mucoromycota</taxon>
        <taxon>Mucoromycotina</taxon>
        <taxon>Mucoromycetes</taxon>
        <taxon>Mucorales</taxon>
        <taxon>Lichtheimiaceae</taxon>
        <taxon>Lichtheimia</taxon>
    </lineage>
</organism>
<evidence type="ECO:0000256" key="3">
    <source>
        <dbReference type="ARBA" id="ARBA00023125"/>
    </source>
</evidence>
<feature type="region of interest" description="Disordered" evidence="7">
    <location>
        <begin position="237"/>
        <end position="256"/>
    </location>
</feature>
<dbReference type="PROSITE" id="PS00350">
    <property type="entry name" value="MADS_BOX_1"/>
    <property type="match status" value="1"/>
</dbReference>
<evidence type="ECO:0000256" key="6">
    <source>
        <dbReference type="ARBA" id="ARBA00025805"/>
    </source>
</evidence>
<feature type="compositionally biased region" description="Low complexity" evidence="7">
    <location>
        <begin position="150"/>
        <end position="177"/>
    </location>
</feature>
<gene>
    <name evidence="9" type="ORF">LRAMOSA00753</name>
</gene>
<keyword evidence="5" id="KW-0539">Nucleus</keyword>
<keyword evidence="2" id="KW-0805">Transcription regulation</keyword>
<dbReference type="SMART" id="SM00432">
    <property type="entry name" value="MADS"/>
    <property type="match status" value="1"/>
</dbReference>
<comment type="similarity">
    <text evidence="6">Belongs to the MEF2 family.</text>
</comment>
<feature type="compositionally biased region" description="Polar residues" evidence="7">
    <location>
        <begin position="358"/>
        <end position="372"/>
    </location>
</feature>
<feature type="region of interest" description="Disordered" evidence="7">
    <location>
        <begin position="270"/>
        <end position="414"/>
    </location>
</feature>
<evidence type="ECO:0000256" key="5">
    <source>
        <dbReference type="ARBA" id="ARBA00023242"/>
    </source>
</evidence>
<dbReference type="Pfam" id="PF00319">
    <property type="entry name" value="SRF-TF"/>
    <property type="match status" value="1"/>
</dbReference>
<sequence length="505" mass="55703">MGRKKIKIQPIKDDRNRQVTFLKRKQGLMKKAYELSVLCDCEIALIIFNSSGKLVQYASTEIDKILLKYTDYNEPHESKNNRDFVNLSEQDEEHVKEEDDVGLEVEQASGPDQELKGSSSTDTLPMATVPTQAQYPPPPHHHHTTPPQPSMMHHQPPQSMMGRVGHPHQQVSPHSQHGTPPAMYYHEQSHQRGHYMHQPQHQTPQHRMSPGYDVYGLQHTPPPPQPHPMYMMQHHSTAPIPTGPPTSSMPLQYASHPAHHPMYASNVRMQVPSPQQQQQQQQPVVSAASPALPVPSSAMQSPSYTTQPPSSSGDQQTQSPLQSASNMPSPTPSATSHHSQGKSKAPPKLRVQIPGDSPKQQQPSVSATSTGNEQDDNAKSEQGGSQEKRNNIATTSAEQSAGIGPPSALPSQFAQNLFSPTTFYPEFYQQNELPSPLNFSATPTASHTFNWPAPSSNSGKDYKPSPLARQQETSNDAKRPAIDNETPDDNEDDKEQSATKKAKVA</sequence>
<dbReference type="InterPro" id="IPR036879">
    <property type="entry name" value="TF_MADSbox_sf"/>
</dbReference>
<evidence type="ECO:0000256" key="4">
    <source>
        <dbReference type="ARBA" id="ARBA00023163"/>
    </source>
</evidence>